<name>A0ABR7MBA5_9BACT</name>
<evidence type="ECO:0000313" key="3">
    <source>
        <dbReference type="Proteomes" id="UP000765802"/>
    </source>
</evidence>
<reference evidence="2 3" key="1">
    <citation type="submission" date="2016-07" db="EMBL/GenBank/DDBJ databases">
        <title>Genome analysis of Flavihumibacter stibioxidans YS-17.</title>
        <authorList>
            <person name="Shi K."/>
            <person name="Han Y."/>
            <person name="Wang G."/>
        </authorList>
    </citation>
    <scope>NUCLEOTIDE SEQUENCE [LARGE SCALE GENOMIC DNA]</scope>
    <source>
        <strain evidence="2 3">YS-17</strain>
    </source>
</reference>
<proteinExistence type="predicted"/>
<comment type="caution">
    <text evidence="2">The sequence shown here is derived from an EMBL/GenBank/DDBJ whole genome shotgun (WGS) entry which is preliminary data.</text>
</comment>
<gene>
    <name evidence="2" type="ORF">BC349_14760</name>
</gene>
<dbReference type="Pfam" id="PF00899">
    <property type="entry name" value="ThiF"/>
    <property type="match status" value="1"/>
</dbReference>
<dbReference type="Gene3D" id="3.40.50.720">
    <property type="entry name" value="NAD(P)-binding Rossmann-like Domain"/>
    <property type="match status" value="1"/>
</dbReference>
<dbReference type="CDD" id="cd00158">
    <property type="entry name" value="RHOD"/>
    <property type="match status" value="1"/>
</dbReference>
<evidence type="ECO:0000313" key="2">
    <source>
        <dbReference type="EMBL" id="MBC6492320.1"/>
    </source>
</evidence>
<dbReference type="PROSITE" id="PS50206">
    <property type="entry name" value="RHODANESE_3"/>
    <property type="match status" value="1"/>
</dbReference>
<dbReference type="RefSeq" id="WP_246456985.1">
    <property type="nucleotide sequence ID" value="NZ_JBHULF010000006.1"/>
</dbReference>
<dbReference type="SUPFAM" id="SSF52821">
    <property type="entry name" value="Rhodanese/Cell cycle control phosphatase"/>
    <property type="match status" value="1"/>
</dbReference>
<organism evidence="2 3">
    <name type="scientific">Flavihumibacter stibioxidans</name>
    <dbReference type="NCBI Taxonomy" id="1834163"/>
    <lineage>
        <taxon>Bacteria</taxon>
        <taxon>Pseudomonadati</taxon>
        <taxon>Bacteroidota</taxon>
        <taxon>Chitinophagia</taxon>
        <taxon>Chitinophagales</taxon>
        <taxon>Chitinophagaceae</taxon>
        <taxon>Flavihumibacter</taxon>
    </lineage>
</organism>
<evidence type="ECO:0000259" key="1">
    <source>
        <dbReference type="PROSITE" id="PS50206"/>
    </source>
</evidence>
<dbReference type="CDD" id="cd00757">
    <property type="entry name" value="ThiF_MoeB_HesA_family"/>
    <property type="match status" value="1"/>
</dbReference>
<dbReference type="InterPro" id="IPR000594">
    <property type="entry name" value="ThiF_NAD_FAD-bd"/>
</dbReference>
<sequence>MNMSVSNHISDRYNRQLILKGFGEKAQEKLASAKILVIGAGGLGCPALLYLVAAGVGQIGIVDHDQVSLSNLHRQVLYDMDDIGKPKASMAALKLGRLNDQVTITPLPIRLQPTNCLGLLAEYDIILDGTDNFAARYMVNDACVLLDKPLVYGAVSQYEGQVAIFNVGETRTNYRDLFPHPPAAGEVLNCAEAGVLGVLPGIIGTMQAAEAIKLITGIGQPLVNRLYTFNVLGYDSYELIIEPTPLSASLIPPDAEHFSETNYDWLCGLVSTEFEIDNSIFHSLLSKENTLIIDVREEGETPLADGFPHRQLPLSLLKEKLQDLEAETVVFFCQSGKRSLQAAQWLKEINGPVKNIFSLQGGILNWRSPISE</sequence>
<dbReference type="InterPro" id="IPR036873">
    <property type="entry name" value="Rhodanese-like_dom_sf"/>
</dbReference>
<dbReference type="InterPro" id="IPR001763">
    <property type="entry name" value="Rhodanese-like_dom"/>
</dbReference>
<dbReference type="Pfam" id="PF00581">
    <property type="entry name" value="Rhodanese"/>
    <property type="match status" value="1"/>
</dbReference>
<dbReference type="SMART" id="SM00450">
    <property type="entry name" value="RHOD"/>
    <property type="match status" value="1"/>
</dbReference>
<dbReference type="SUPFAM" id="SSF69572">
    <property type="entry name" value="Activating enzymes of the ubiquitin-like proteins"/>
    <property type="match status" value="1"/>
</dbReference>
<dbReference type="EMBL" id="MBUA01000027">
    <property type="protein sequence ID" value="MBC6492320.1"/>
    <property type="molecule type" value="Genomic_DNA"/>
</dbReference>
<dbReference type="Proteomes" id="UP000765802">
    <property type="component" value="Unassembled WGS sequence"/>
</dbReference>
<protein>
    <recommendedName>
        <fullName evidence="1">Rhodanese domain-containing protein</fullName>
    </recommendedName>
</protein>
<dbReference type="PANTHER" id="PTHR10953">
    <property type="entry name" value="UBIQUITIN-ACTIVATING ENZYME E1"/>
    <property type="match status" value="1"/>
</dbReference>
<dbReference type="InterPro" id="IPR045886">
    <property type="entry name" value="ThiF/MoeB/HesA"/>
</dbReference>
<dbReference type="PANTHER" id="PTHR10953:SF102">
    <property type="entry name" value="ADENYLYLTRANSFERASE AND SULFURTRANSFERASE MOCS3"/>
    <property type="match status" value="1"/>
</dbReference>
<dbReference type="InterPro" id="IPR035985">
    <property type="entry name" value="Ubiquitin-activating_enz"/>
</dbReference>
<accession>A0ABR7MBA5</accession>
<keyword evidence="3" id="KW-1185">Reference proteome</keyword>
<dbReference type="Gene3D" id="3.40.250.10">
    <property type="entry name" value="Rhodanese-like domain"/>
    <property type="match status" value="1"/>
</dbReference>
<feature type="domain" description="Rhodanese" evidence="1">
    <location>
        <begin position="286"/>
        <end position="372"/>
    </location>
</feature>